<organism evidence="2 3">
    <name type="scientific">Marmota monax</name>
    <name type="common">Woodchuck</name>
    <dbReference type="NCBI Taxonomy" id="9995"/>
    <lineage>
        <taxon>Eukaryota</taxon>
        <taxon>Metazoa</taxon>
        <taxon>Chordata</taxon>
        <taxon>Craniata</taxon>
        <taxon>Vertebrata</taxon>
        <taxon>Euteleostomi</taxon>
        <taxon>Mammalia</taxon>
        <taxon>Eutheria</taxon>
        <taxon>Euarchontoglires</taxon>
        <taxon>Glires</taxon>
        <taxon>Rodentia</taxon>
        <taxon>Sciuromorpha</taxon>
        <taxon>Sciuridae</taxon>
        <taxon>Xerinae</taxon>
        <taxon>Marmotini</taxon>
        <taxon>Marmota</taxon>
    </lineage>
</organism>
<sequence length="140" mass="15139">MGLERRARPLVDPNALRQSEQRGRPHCGAAGEESRGYPQTEIGLRAARTVARSRAAFRWAQRLGPALICSLELSPSPGAICSAGRPKLLYKARAAALIRPRQRAEPHRVALAARWGRGRDPCGCLGLAAPPAARKDFAAR</sequence>
<dbReference type="Proteomes" id="UP000335636">
    <property type="component" value="Unassembled WGS sequence"/>
</dbReference>
<accession>A0A5E4B0N1</accession>
<reference evidence="2" key="1">
    <citation type="submission" date="2019-04" db="EMBL/GenBank/DDBJ databases">
        <authorList>
            <person name="Alioto T."/>
            <person name="Alioto T."/>
        </authorList>
    </citation>
    <scope>NUCLEOTIDE SEQUENCE [LARGE SCALE GENOMIC DNA]</scope>
</reference>
<protein>
    <submittedName>
        <fullName evidence="2">Uncharacterized protein</fullName>
    </submittedName>
</protein>
<dbReference type="AlphaFoldDB" id="A0A5E4B0N1"/>
<evidence type="ECO:0000256" key="1">
    <source>
        <dbReference type="SAM" id="MobiDB-lite"/>
    </source>
</evidence>
<name>A0A5E4B0N1_MARMO</name>
<keyword evidence="3" id="KW-1185">Reference proteome</keyword>
<gene>
    <name evidence="2" type="ORF">MONAX_5E014229</name>
</gene>
<evidence type="ECO:0000313" key="3">
    <source>
        <dbReference type="Proteomes" id="UP000335636"/>
    </source>
</evidence>
<dbReference type="EMBL" id="CABDUW010000216">
    <property type="protein sequence ID" value="VTJ62995.1"/>
    <property type="molecule type" value="Genomic_DNA"/>
</dbReference>
<feature type="region of interest" description="Disordered" evidence="1">
    <location>
        <begin position="1"/>
        <end position="38"/>
    </location>
</feature>
<proteinExistence type="predicted"/>
<comment type="caution">
    <text evidence="2">The sequence shown here is derived from an EMBL/GenBank/DDBJ whole genome shotgun (WGS) entry which is preliminary data.</text>
</comment>
<evidence type="ECO:0000313" key="2">
    <source>
        <dbReference type="EMBL" id="VTJ62995.1"/>
    </source>
</evidence>